<dbReference type="STRING" id="341454.A0A4S2MZJ4"/>
<dbReference type="Gene3D" id="3.90.1150.10">
    <property type="entry name" value="Aspartate Aminotransferase, domain 1"/>
    <property type="match status" value="1"/>
</dbReference>
<evidence type="ECO:0000256" key="6">
    <source>
        <dbReference type="PIRSR" id="PIRSR602129-50"/>
    </source>
</evidence>
<evidence type="ECO:0000256" key="4">
    <source>
        <dbReference type="ARBA" id="ARBA00022898"/>
    </source>
</evidence>
<evidence type="ECO:0000256" key="5">
    <source>
        <dbReference type="ARBA" id="ARBA00023239"/>
    </source>
</evidence>
<protein>
    <submittedName>
        <fullName evidence="9">PLP-dependent transferase</fullName>
    </submittedName>
</protein>
<dbReference type="GO" id="GO:0006520">
    <property type="term" value="P:amino acid metabolic process"/>
    <property type="evidence" value="ECO:0007669"/>
    <property type="project" value="InterPro"/>
</dbReference>
<keyword evidence="5 7" id="KW-0456">Lyase</keyword>
<dbReference type="InterPro" id="IPR015422">
    <property type="entry name" value="PyrdxlP-dep_Trfase_small"/>
</dbReference>
<dbReference type="InterPro" id="IPR021115">
    <property type="entry name" value="Pyridoxal-P_BS"/>
</dbReference>
<gene>
    <name evidence="9" type="ORF">EX30DRAFT_340030</name>
</gene>
<name>A0A4S2MZJ4_9PEZI</name>
<dbReference type="PROSITE" id="PS00392">
    <property type="entry name" value="DDC_GAD_HDC_YDC"/>
    <property type="match status" value="1"/>
</dbReference>
<sequence length="573" mass="63792">MAATRLYKIPSSGYQIPRLLYRTLSTSVHTLSSSASTSSSSSALSGPSKISSNTTNNMDSEQFREAAQSAIDKVVKYYENIAEHRVVSKVEPGYLKPLLPDGPPLTGEPWAEIEKDIKDKILPGVTHWQHPNFLAFFPANSSYPGILGEIYSAAFTSANFNWLCSPAATELETIVLDWLCKLLNLPECYLSTSSTGGGGVIQGSASEAVVTVVVAARDRYLRHLTSGITDPAEKERVEDAHRSKLVALVSDQAHSCTQKGCMVAGVKYRTVKVPRHASTNTYTLTGDILRNRIEELKAEGLEPFYVTVTLGTTSLCAVDDFASIAQLRKDYPKLWIHVDAAYAGAALVCPEYQSLTPPFEHFDSFDMNMHKWLLTNFDCSCLFVKERKHLINALSLTPEYLRNSFSEKGLVTDYRDWQIPLGRRFRALKLWFVMRTFGVEGLQAHIRHTVSTGLVFSKLVQERPDRFQIFTPPAFALTVFSVNPIVPDEEGSVERRNEITKEVYEAVNADGEIFITSSIIDGNYVMRVVSGNAKIEEKHLQRAFEIILQKTEDIRAKGAHTPPVVEEKELKGV</sequence>
<feature type="region of interest" description="Disordered" evidence="8">
    <location>
        <begin position="32"/>
        <end position="57"/>
    </location>
</feature>
<dbReference type="InterPro" id="IPR010977">
    <property type="entry name" value="Aromatic_deC"/>
</dbReference>
<keyword evidence="3" id="KW-0210">Decarboxylase</keyword>
<proteinExistence type="inferred from homology"/>
<feature type="compositionally biased region" description="Low complexity" evidence="8">
    <location>
        <begin position="32"/>
        <end position="52"/>
    </location>
</feature>
<dbReference type="EMBL" id="ML220116">
    <property type="protein sequence ID" value="TGZ82137.1"/>
    <property type="molecule type" value="Genomic_DNA"/>
</dbReference>
<dbReference type="PRINTS" id="PR00800">
    <property type="entry name" value="YHDCRBOXLASE"/>
</dbReference>
<dbReference type="Pfam" id="PF00282">
    <property type="entry name" value="Pyridoxal_deC"/>
    <property type="match status" value="1"/>
</dbReference>
<dbReference type="Gene3D" id="3.40.640.10">
    <property type="entry name" value="Type I PLP-dependent aspartate aminotransferase-like (Major domain)"/>
    <property type="match status" value="1"/>
</dbReference>
<evidence type="ECO:0000313" key="10">
    <source>
        <dbReference type="Proteomes" id="UP000298138"/>
    </source>
</evidence>
<keyword evidence="4 6" id="KW-0663">Pyridoxal phosphate</keyword>
<evidence type="ECO:0000256" key="3">
    <source>
        <dbReference type="ARBA" id="ARBA00022793"/>
    </source>
</evidence>
<dbReference type="GO" id="GO:0030170">
    <property type="term" value="F:pyridoxal phosphate binding"/>
    <property type="evidence" value="ECO:0007669"/>
    <property type="project" value="InterPro"/>
</dbReference>
<dbReference type="GO" id="GO:0005737">
    <property type="term" value="C:cytoplasm"/>
    <property type="evidence" value="ECO:0007669"/>
    <property type="project" value="TreeGrafter"/>
</dbReference>
<dbReference type="OrthoDB" id="639767at2759"/>
<evidence type="ECO:0000256" key="8">
    <source>
        <dbReference type="SAM" id="MobiDB-lite"/>
    </source>
</evidence>
<keyword evidence="9" id="KW-0808">Transferase</keyword>
<dbReference type="GO" id="GO:0016831">
    <property type="term" value="F:carboxy-lyase activity"/>
    <property type="evidence" value="ECO:0007669"/>
    <property type="project" value="UniProtKB-KW"/>
</dbReference>
<comment type="cofactor">
    <cofactor evidence="1 6 7">
        <name>pyridoxal 5'-phosphate</name>
        <dbReference type="ChEBI" id="CHEBI:597326"/>
    </cofactor>
</comment>
<evidence type="ECO:0000313" key="9">
    <source>
        <dbReference type="EMBL" id="TGZ82137.1"/>
    </source>
</evidence>
<evidence type="ECO:0000256" key="1">
    <source>
        <dbReference type="ARBA" id="ARBA00001933"/>
    </source>
</evidence>
<dbReference type="GO" id="GO:0016740">
    <property type="term" value="F:transferase activity"/>
    <property type="evidence" value="ECO:0007669"/>
    <property type="project" value="UniProtKB-KW"/>
</dbReference>
<dbReference type="InParanoid" id="A0A4S2MZJ4"/>
<keyword evidence="10" id="KW-1185">Reference proteome</keyword>
<dbReference type="GO" id="GO:0019752">
    <property type="term" value="P:carboxylic acid metabolic process"/>
    <property type="evidence" value="ECO:0007669"/>
    <property type="project" value="InterPro"/>
</dbReference>
<comment type="similarity">
    <text evidence="2 7">Belongs to the group II decarboxylase family.</text>
</comment>
<organism evidence="9 10">
    <name type="scientific">Ascodesmis nigricans</name>
    <dbReference type="NCBI Taxonomy" id="341454"/>
    <lineage>
        <taxon>Eukaryota</taxon>
        <taxon>Fungi</taxon>
        <taxon>Dikarya</taxon>
        <taxon>Ascomycota</taxon>
        <taxon>Pezizomycotina</taxon>
        <taxon>Pezizomycetes</taxon>
        <taxon>Pezizales</taxon>
        <taxon>Ascodesmidaceae</taxon>
        <taxon>Ascodesmis</taxon>
    </lineage>
</organism>
<evidence type="ECO:0000256" key="2">
    <source>
        <dbReference type="ARBA" id="ARBA00009533"/>
    </source>
</evidence>
<dbReference type="InterPro" id="IPR015421">
    <property type="entry name" value="PyrdxlP-dep_Trfase_major"/>
</dbReference>
<dbReference type="Gene3D" id="1.20.1340.10">
    <property type="entry name" value="dopa decarboxylase, N-terminal domain"/>
    <property type="match status" value="1"/>
</dbReference>
<dbReference type="InterPro" id="IPR002129">
    <property type="entry name" value="PyrdxlP-dep_de-COase"/>
</dbReference>
<evidence type="ECO:0000256" key="7">
    <source>
        <dbReference type="RuleBase" id="RU000382"/>
    </source>
</evidence>
<dbReference type="AlphaFoldDB" id="A0A4S2MZJ4"/>
<dbReference type="SUPFAM" id="SSF53383">
    <property type="entry name" value="PLP-dependent transferases"/>
    <property type="match status" value="1"/>
</dbReference>
<reference evidence="9 10" key="1">
    <citation type="submission" date="2019-04" db="EMBL/GenBank/DDBJ databases">
        <title>Comparative genomics and transcriptomics to analyze fruiting body development in filamentous ascomycetes.</title>
        <authorList>
            <consortium name="DOE Joint Genome Institute"/>
            <person name="Lutkenhaus R."/>
            <person name="Traeger S."/>
            <person name="Breuer J."/>
            <person name="Kuo A."/>
            <person name="Lipzen A."/>
            <person name="Pangilinan J."/>
            <person name="Dilworth D."/>
            <person name="Sandor L."/>
            <person name="Poggeler S."/>
            <person name="Barry K."/>
            <person name="Grigoriev I.V."/>
            <person name="Nowrousian M."/>
        </authorList>
    </citation>
    <scope>NUCLEOTIDE SEQUENCE [LARGE SCALE GENOMIC DNA]</scope>
    <source>
        <strain evidence="9 10">CBS 389.68</strain>
    </source>
</reference>
<feature type="modified residue" description="N6-(pyridoxal phosphate)lysine" evidence="6">
    <location>
        <position position="371"/>
    </location>
</feature>
<dbReference type="InterPro" id="IPR015424">
    <property type="entry name" value="PyrdxlP-dep_Trfase"/>
</dbReference>
<dbReference type="PANTHER" id="PTHR11999:SF70">
    <property type="entry name" value="MIP05841P"/>
    <property type="match status" value="1"/>
</dbReference>
<accession>A0A4S2MZJ4</accession>
<dbReference type="Proteomes" id="UP000298138">
    <property type="component" value="Unassembled WGS sequence"/>
</dbReference>
<dbReference type="PANTHER" id="PTHR11999">
    <property type="entry name" value="GROUP II PYRIDOXAL-5-PHOSPHATE DECARBOXYLASE"/>
    <property type="match status" value="1"/>
</dbReference>